<comment type="caution">
    <text evidence="1">The sequence shown here is derived from an EMBL/GenBank/DDBJ whole genome shotgun (WGS) entry which is preliminary data.</text>
</comment>
<name>A0A225VRH4_9STRA</name>
<evidence type="ECO:0000313" key="1">
    <source>
        <dbReference type="EMBL" id="OWZ07932.1"/>
    </source>
</evidence>
<proteinExistence type="predicted"/>
<dbReference type="EMBL" id="NBNE01003343">
    <property type="protein sequence ID" value="OWZ07932.1"/>
    <property type="molecule type" value="Genomic_DNA"/>
</dbReference>
<organism evidence="1 2">
    <name type="scientific">Phytophthora megakarya</name>
    <dbReference type="NCBI Taxonomy" id="4795"/>
    <lineage>
        <taxon>Eukaryota</taxon>
        <taxon>Sar</taxon>
        <taxon>Stramenopiles</taxon>
        <taxon>Oomycota</taxon>
        <taxon>Peronosporomycetes</taxon>
        <taxon>Peronosporales</taxon>
        <taxon>Peronosporaceae</taxon>
        <taxon>Phytophthora</taxon>
    </lineage>
</organism>
<sequence length="115" mass="13131">MNAITDAKAVLPYNIDETKIYLAHWREFGHISYDQLTVMERILSVKNVLRQVGHTLDWIEATTWNESDLRVAHMPFGDEHKISKRSNAWVKPTIVSTGPVAKLKLHDNCYVLATG</sequence>
<accession>A0A225VRH4</accession>
<gene>
    <name evidence="1" type="ORF">PHMEG_00019604</name>
</gene>
<evidence type="ECO:0000313" key="2">
    <source>
        <dbReference type="Proteomes" id="UP000198211"/>
    </source>
</evidence>
<dbReference type="AlphaFoldDB" id="A0A225VRH4"/>
<dbReference type="OrthoDB" id="127676at2759"/>
<keyword evidence="2" id="KW-1185">Reference proteome</keyword>
<protein>
    <submittedName>
        <fullName evidence="1">Uncharacterized protein</fullName>
    </submittedName>
</protein>
<reference evidence="2" key="1">
    <citation type="submission" date="2017-03" db="EMBL/GenBank/DDBJ databases">
        <title>Phytopthora megakarya and P. palmivora, two closely related causual agents of cacao black pod achieved similar genome size and gene model numbers by different mechanisms.</title>
        <authorList>
            <person name="Ali S."/>
            <person name="Shao J."/>
            <person name="Larry D.J."/>
            <person name="Kronmiller B."/>
            <person name="Shen D."/>
            <person name="Strem M.D."/>
            <person name="Melnick R.L."/>
            <person name="Guiltinan M.J."/>
            <person name="Tyler B.M."/>
            <person name="Meinhardt L.W."/>
            <person name="Bailey B.A."/>
        </authorList>
    </citation>
    <scope>NUCLEOTIDE SEQUENCE [LARGE SCALE GENOMIC DNA]</scope>
    <source>
        <strain evidence="2">zdho120</strain>
    </source>
</reference>
<dbReference type="Proteomes" id="UP000198211">
    <property type="component" value="Unassembled WGS sequence"/>
</dbReference>